<dbReference type="Pfam" id="PF25342">
    <property type="entry name" value="GT_PLOD"/>
    <property type="match status" value="1"/>
</dbReference>
<name>A0A418AM85_9STRA</name>
<keyword evidence="4" id="KW-1185">Reference proteome</keyword>
<evidence type="ECO:0000259" key="2">
    <source>
        <dbReference type="Pfam" id="PF25342"/>
    </source>
</evidence>
<keyword evidence="1" id="KW-0472">Membrane</keyword>
<evidence type="ECO:0000256" key="1">
    <source>
        <dbReference type="SAM" id="Phobius"/>
    </source>
</evidence>
<gene>
    <name evidence="3" type="ORF">DYB32_008107</name>
</gene>
<proteinExistence type="predicted"/>
<protein>
    <recommendedName>
        <fullName evidence="2">PLOD1-3-like GT domain-containing protein</fullName>
    </recommendedName>
</protein>
<dbReference type="VEuPathDB" id="FungiDB:H310_09342"/>
<dbReference type="VEuPathDB" id="FungiDB:H310_09343"/>
<dbReference type="InterPro" id="IPR038863">
    <property type="entry name" value="Put_Complex_I_su8"/>
</dbReference>
<evidence type="ECO:0000313" key="3">
    <source>
        <dbReference type="EMBL" id="RHY25774.1"/>
    </source>
</evidence>
<reference evidence="3 4" key="1">
    <citation type="submission" date="2018-08" db="EMBL/GenBank/DDBJ databases">
        <title>Aphanomyces genome sequencing and annotation.</title>
        <authorList>
            <person name="Minardi D."/>
            <person name="Oidtmann B."/>
            <person name="Van Der Giezen M."/>
            <person name="Studholme D.J."/>
        </authorList>
    </citation>
    <scope>NUCLEOTIDE SEQUENCE [LARGE SCALE GENOMIC DNA]</scope>
    <source>
        <strain evidence="3 4">NJM0002</strain>
    </source>
</reference>
<sequence length="497" mass="55216">MCLDSNVVLHEQILHPPRLRQSASGASTPFKPKNIRFVTLADNPHGGICLLASSIFQDDAVLEVLAWNYSSTFFDGSTCGEACHGNQDNNNRYGQQKKLHWLEHYVEKNSDLDDDDLVLFTDAWDVIVQSSTQKLTDLFLKHTQGERGLIFNGEPTCGDSFNNDGMYGYKLRAKAWNIRLEPNQTPRLVGGHYMCNAIAAKTASNTLVAGPNWSLGSGGILGDVQSLRAFLRRVTAIRIAQEEEFRQHQTFLFEGDQILFQIAYLTAPEINVKIDTAAEIFFVISYLIGPGDFNEYGGCASQGCSPKYFHDGTPSQFAWNLIEPIFFHFPGDYKHQFASCANAAATYRRLRSPGKYFFDVDRQRKVLVSLSAVLRSSSVASRAIALRGGHHHAPPPPPYARLPVPSGKPIPLNRDLVWSDSVAPELLLDFDSPHISTSRAFWSLVGTLALVPVFLGVITLSNPDNSRKAAKRGDHLPDLRWELGQIDEPEGEIEALE</sequence>
<dbReference type="PANTHER" id="PTHR36401">
    <property type="entry name" value="NADH DEHYDROGENASE [UBIQUINONE] 1 BETA SUBCOMPLEX SUBUNIT 8, MITOCHONDRIAL"/>
    <property type="match status" value="1"/>
</dbReference>
<dbReference type="InterPro" id="IPR057589">
    <property type="entry name" value="GT_PLOD"/>
</dbReference>
<keyword evidence="1" id="KW-0812">Transmembrane</keyword>
<evidence type="ECO:0000313" key="4">
    <source>
        <dbReference type="Proteomes" id="UP000285060"/>
    </source>
</evidence>
<dbReference type="PANTHER" id="PTHR36401:SF1">
    <property type="entry name" value="NADH DEHYDROGENASE [UBIQUINONE] 1 BETA SUBCOMPLEX SUBUNIT 8, MITOCHONDRIAL"/>
    <property type="match status" value="1"/>
</dbReference>
<feature type="domain" description="PLOD1-3-like GT" evidence="2">
    <location>
        <begin position="86"/>
        <end position="157"/>
    </location>
</feature>
<dbReference type="EMBL" id="QUSY01001192">
    <property type="protein sequence ID" value="RHY25774.1"/>
    <property type="molecule type" value="Genomic_DNA"/>
</dbReference>
<dbReference type="Proteomes" id="UP000285060">
    <property type="component" value="Unassembled WGS sequence"/>
</dbReference>
<comment type="caution">
    <text evidence="3">The sequence shown here is derived from an EMBL/GenBank/DDBJ whole genome shotgun (WGS) entry which is preliminary data.</text>
</comment>
<feature type="transmembrane region" description="Helical" evidence="1">
    <location>
        <begin position="440"/>
        <end position="462"/>
    </location>
</feature>
<dbReference type="AlphaFoldDB" id="A0A418AM85"/>
<organism evidence="3 4">
    <name type="scientific">Aphanomyces invadans</name>
    <dbReference type="NCBI Taxonomy" id="157072"/>
    <lineage>
        <taxon>Eukaryota</taxon>
        <taxon>Sar</taxon>
        <taxon>Stramenopiles</taxon>
        <taxon>Oomycota</taxon>
        <taxon>Saprolegniomycetes</taxon>
        <taxon>Saprolegniales</taxon>
        <taxon>Verrucalvaceae</taxon>
        <taxon>Aphanomyces</taxon>
    </lineage>
</organism>
<keyword evidence="1" id="KW-1133">Transmembrane helix</keyword>
<accession>A0A418AM85</accession>
<dbReference type="CDD" id="cd22997">
    <property type="entry name" value="GT_LH"/>
    <property type="match status" value="1"/>
</dbReference>